<dbReference type="AlphaFoldDB" id="A0A175VIP0"/>
<dbReference type="Pfam" id="PF04074">
    <property type="entry name" value="DUF386"/>
    <property type="match status" value="1"/>
</dbReference>
<dbReference type="STRING" id="29489.VL01_13155"/>
<accession>A0A175VIP0</accession>
<organism evidence="1 3">
    <name type="scientific">Aeromonas enteropelogenes</name>
    <name type="common">Aeromonas trota</name>
    <dbReference type="NCBI Taxonomy" id="29489"/>
    <lineage>
        <taxon>Bacteria</taxon>
        <taxon>Pseudomonadati</taxon>
        <taxon>Pseudomonadota</taxon>
        <taxon>Gammaproteobacteria</taxon>
        <taxon>Aeromonadales</taxon>
        <taxon>Aeromonadaceae</taxon>
        <taxon>Aeromonas</taxon>
    </lineage>
</organism>
<proteinExistence type="predicted"/>
<dbReference type="InterPro" id="IPR037012">
    <property type="entry name" value="NanQ/TabA/YiaL_sf"/>
</dbReference>
<name>A0A175VIP0_AEREN</name>
<dbReference type="GO" id="GO:0005829">
    <property type="term" value="C:cytosol"/>
    <property type="evidence" value="ECO:0007669"/>
    <property type="project" value="TreeGrafter"/>
</dbReference>
<dbReference type="RefSeq" id="WP_026456056.1">
    <property type="nucleotide sequence ID" value="NZ_JAAKHO010000026.1"/>
</dbReference>
<dbReference type="GO" id="GO:0044010">
    <property type="term" value="P:single-species biofilm formation"/>
    <property type="evidence" value="ECO:0007669"/>
    <property type="project" value="TreeGrafter"/>
</dbReference>
<dbReference type="EMBL" id="JMGO02000004">
    <property type="protein sequence ID" value="KXU80390.1"/>
    <property type="molecule type" value="Genomic_DNA"/>
</dbReference>
<reference evidence="2 4" key="2">
    <citation type="submission" date="2024-01" db="EMBL/GenBank/DDBJ databases">
        <title>Horizontal gene transfer in Aeromonas trota.</title>
        <authorList>
            <person name="Otero Olarra J.E."/>
            <person name="Perez Valdespino A."/>
        </authorList>
    </citation>
    <scope>NUCLEOTIDE SEQUENCE [LARGE SCALE GENOMIC DNA]</scope>
    <source>
        <strain evidence="2 4">9.1</strain>
    </source>
</reference>
<dbReference type="OrthoDB" id="6196468at2"/>
<evidence type="ECO:0000313" key="2">
    <source>
        <dbReference type="EMBL" id="MEL3921429.1"/>
    </source>
</evidence>
<dbReference type="Gene3D" id="2.60.120.370">
    <property type="entry name" value="YhcH/YjgK/YiaL"/>
    <property type="match status" value="1"/>
</dbReference>
<dbReference type="Proteomes" id="UP001491613">
    <property type="component" value="Unassembled WGS sequence"/>
</dbReference>
<dbReference type="EMBL" id="JAZDDP010000013">
    <property type="protein sequence ID" value="MEL3921429.1"/>
    <property type="molecule type" value="Genomic_DNA"/>
</dbReference>
<keyword evidence="4" id="KW-1185">Reference proteome</keyword>
<dbReference type="SUPFAM" id="SSF51197">
    <property type="entry name" value="Clavaminate synthase-like"/>
    <property type="match status" value="1"/>
</dbReference>
<evidence type="ECO:0000313" key="3">
    <source>
        <dbReference type="Proteomes" id="UP000078435"/>
    </source>
</evidence>
<protein>
    <submittedName>
        <fullName evidence="2">YhcH/YjgK/YiaL family protein</fullName>
    </submittedName>
</protein>
<dbReference type="Proteomes" id="UP000078435">
    <property type="component" value="Unassembled WGS sequence"/>
</dbReference>
<evidence type="ECO:0000313" key="4">
    <source>
        <dbReference type="Proteomes" id="UP001491613"/>
    </source>
</evidence>
<reference evidence="1 3" key="1">
    <citation type="submission" date="2016-02" db="EMBL/GenBank/DDBJ databases">
        <title>Draft genome sequence of Aeromonas trota strain 1999lcr isolated from cerebrospinal fluid (CSF).</title>
        <authorList>
            <person name="Dallagassa C.B."/>
            <person name="Prediger K.C."/>
            <person name="Weiss V.A."/>
            <person name="Assis F.E."/>
            <person name="Baura V."/>
            <person name="Cruz L.M."/>
            <person name="Souza E.M."/>
            <person name="Pedrosa F.O."/>
            <person name="Fadel-Picheth C.M."/>
        </authorList>
    </citation>
    <scope>NUCLEOTIDE SEQUENCE [LARGE SCALE GENOMIC DNA]</scope>
    <source>
        <strain evidence="1 3">1999lcr</strain>
    </source>
</reference>
<sequence>MITGSLNTLHRTPLPAPLARIMADVVKSVAHWRDAPVGKQEIDGLTLFCLVSEDLTEPAPDRRGEFHEQYLDIQLLLRGEEWIGVGPHDYVSEGADHPHPDLWFVDDEQTSYLALQPGDFAIFWPGELHRPLCTFKQPARVKKLVVKVHRDLLVNI</sequence>
<evidence type="ECO:0000313" key="1">
    <source>
        <dbReference type="EMBL" id="KXU80390.1"/>
    </source>
</evidence>
<gene>
    <name evidence="1" type="ORF">LCR_15015</name>
    <name evidence="2" type="ORF">V1482_18655</name>
</gene>
<dbReference type="PANTHER" id="PTHR34986">
    <property type="entry name" value="EVOLVED BETA-GALACTOSIDASE SUBUNIT BETA"/>
    <property type="match status" value="1"/>
</dbReference>
<dbReference type="InterPro" id="IPR004375">
    <property type="entry name" value="NanQ/TabA/YiaL"/>
</dbReference>
<dbReference type="PANTHER" id="PTHR34986:SF4">
    <property type="entry name" value="EVOLVED BETA-GALACTOSIDASE SUBUNIT BETA-RELATED"/>
    <property type="match status" value="1"/>
</dbReference>
<comment type="caution">
    <text evidence="1">The sequence shown here is derived from an EMBL/GenBank/DDBJ whole genome shotgun (WGS) entry which is preliminary data.</text>
</comment>
<dbReference type="NCBIfam" id="TIGR00022">
    <property type="entry name" value="YhcH/YjgK/YiaL family protein"/>
    <property type="match status" value="1"/>
</dbReference>